<dbReference type="NCBIfam" id="TIGR02607">
    <property type="entry name" value="antidote_HigA"/>
    <property type="match status" value="1"/>
</dbReference>
<dbReference type="CDD" id="cd00093">
    <property type="entry name" value="HTH_XRE"/>
    <property type="match status" value="1"/>
</dbReference>
<evidence type="ECO:0000313" key="3">
    <source>
        <dbReference type="Proteomes" id="UP000642094"/>
    </source>
</evidence>
<keyword evidence="1" id="KW-0238">DNA-binding</keyword>
<dbReference type="InterPro" id="IPR010982">
    <property type="entry name" value="Lambda_DNA-bd_dom_sf"/>
</dbReference>
<organism evidence="2 3">
    <name type="scientific">Pseudanabaena mucicola FACHB-723</name>
    <dbReference type="NCBI Taxonomy" id="2692860"/>
    <lineage>
        <taxon>Bacteria</taxon>
        <taxon>Bacillati</taxon>
        <taxon>Cyanobacteriota</taxon>
        <taxon>Cyanophyceae</taxon>
        <taxon>Pseudanabaenales</taxon>
        <taxon>Pseudanabaenaceae</taxon>
        <taxon>Pseudanabaena</taxon>
    </lineage>
</organism>
<gene>
    <name evidence="2" type="ORF">H6F41_01850</name>
</gene>
<dbReference type="SUPFAM" id="SSF47413">
    <property type="entry name" value="lambda repressor-like DNA-binding domains"/>
    <property type="match status" value="1"/>
</dbReference>
<keyword evidence="3" id="KW-1185">Reference proteome</keyword>
<dbReference type="PANTHER" id="PTHR36924">
    <property type="entry name" value="ANTITOXIN HIGA-1"/>
    <property type="match status" value="1"/>
</dbReference>
<dbReference type="InterPro" id="IPR013430">
    <property type="entry name" value="Toxin_antidote_HigA"/>
</dbReference>
<dbReference type="PANTHER" id="PTHR36924:SF1">
    <property type="entry name" value="ANTITOXIN HIGA-1"/>
    <property type="match status" value="1"/>
</dbReference>
<dbReference type="InterPro" id="IPR001387">
    <property type="entry name" value="Cro/C1-type_HTH"/>
</dbReference>
<dbReference type="RefSeq" id="WP_190401777.1">
    <property type="nucleotide sequence ID" value="NZ_JACJQB010000002.1"/>
</dbReference>
<comment type="caution">
    <text evidence="2">The sequence shown here is derived from an EMBL/GenBank/DDBJ whole genome shotgun (WGS) entry which is preliminary data.</text>
</comment>
<reference evidence="2 3" key="1">
    <citation type="journal article" date="2020" name="ISME J.">
        <title>Comparative genomics reveals insights into cyanobacterial evolution and habitat adaptation.</title>
        <authorList>
            <person name="Chen M.Y."/>
            <person name="Teng W.K."/>
            <person name="Zhao L."/>
            <person name="Hu C.X."/>
            <person name="Zhou Y.K."/>
            <person name="Han B.P."/>
            <person name="Song L.R."/>
            <person name="Shu W.S."/>
        </authorList>
    </citation>
    <scope>NUCLEOTIDE SEQUENCE [LARGE SCALE GENOMIC DNA]</scope>
    <source>
        <strain evidence="2 3">FACHB-723</strain>
    </source>
</reference>
<name>A0ABR7ZTX9_9CYAN</name>
<accession>A0ABR7ZTX9</accession>
<dbReference type="EMBL" id="JACJQB010000002">
    <property type="protein sequence ID" value="MBD2186885.1"/>
    <property type="molecule type" value="Genomic_DNA"/>
</dbReference>
<protein>
    <submittedName>
        <fullName evidence="2">HigA family addiction module antidote protein</fullName>
    </submittedName>
</protein>
<dbReference type="Proteomes" id="UP000642094">
    <property type="component" value="Unassembled WGS sequence"/>
</dbReference>
<sequence>MENILLRNPHVGEILQYEFLEELNISTNSLAESLRLPYLSIQQIIQGKAPMTADVDLRLCRYFGLSDGYFLRLHYAYELMEAKRNLGDILCQIVPIAALH</sequence>
<evidence type="ECO:0000313" key="2">
    <source>
        <dbReference type="EMBL" id="MBD2186885.1"/>
    </source>
</evidence>
<evidence type="ECO:0000256" key="1">
    <source>
        <dbReference type="ARBA" id="ARBA00023125"/>
    </source>
</evidence>
<proteinExistence type="predicted"/>
<dbReference type="Gene3D" id="1.10.260.40">
    <property type="entry name" value="lambda repressor-like DNA-binding domains"/>
    <property type="match status" value="1"/>
</dbReference>